<dbReference type="Proteomes" id="UP000008370">
    <property type="component" value="Unassembled WGS sequence"/>
</dbReference>
<feature type="compositionally biased region" description="Polar residues" evidence="8">
    <location>
        <begin position="287"/>
        <end position="307"/>
    </location>
</feature>
<dbReference type="SUPFAM" id="SSF140111">
    <property type="entry name" value="Endosomal sorting complex assembly domain"/>
    <property type="match status" value="1"/>
</dbReference>
<evidence type="ECO:0000256" key="5">
    <source>
        <dbReference type="ARBA" id="ARBA00022927"/>
    </source>
</evidence>
<name>K5W8A3_PHACS</name>
<dbReference type="InterPro" id="IPR008883">
    <property type="entry name" value="UEV_N"/>
</dbReference>
<proteinExistence type="inferred from homology"/>
<keyword evidence="4" id="KW-0967">Endosome</keyword>
<feature type="region of interest" description="Disordered" evidence="8">
    <location>
        <begin position="243"/>
        <end position="449"/>
    </location>
</feature>
<gene>
    <name evidence="11" type="ORF">PHACADRAFT_255990</name>
</gene>
<dbReference type="GeneID" id="18916447"/>
<dbReference type="Gene3D" id="6.10.140.820">
    <property type="match status" value="1"/>
</dbReference>
<dbReference type="EMBL" id="JH930472">
    <property type="protein sequence ID" value="EKM55390.1"/>
    <property type="molecule type" value="Genomic_DNA"/>
</dbReference>
<dbReference type="InterPro" id="IPR037202">
    <property type="entry name" value="ESCRT_assembly_dom"/>
</dbReference>
<feature type="compositionally biased region" description="Pro residues" evidence="8">
    <location>
        <begin position="361"/>
        <end position="374"/>
    </location>
</feature>
<comment type="subcellular location">
    <subcellularLocation>
        <location evidence="1">Endosome</location>
    </subcellularLocation>
</comment>
<dbReference type="AlphaFoldDB" id="K5W8A3"/>
<feature type="compositionally biased region" description="Polar residues" evidence="8">
    <location>
        <begin position="155"/>
        <end position="174"/>
    </location>
</feature>
<dbReference type="InterPro" id="IPR016135">
    <property type="entry name" value="UBQ-conjugating_enzyme/RWD"/>
</dbReference>
<keyword evidence="12" id="KW-1185">Reference proteome</keyword>
<comment type="similarity">
    <text evidence="2">Belongs to the ubiquitin-conjugating enzyme family. UEV subfamily.</text>
</comment>
<dbReference type="PROSITE" id="PS51322">
    <property type="entry name" value="UEV"/>
    <property type="match status" value="1"/>
</dbReference>
<dbReference type="InterPro" id="IPR017916">
    <property type="entry name" value="SB_dom"/>
</dbReference>
<keyword evidence="6" id="KW-0175">Coiled coil</keyword>
<feature type="compositionally biased region" description="Low complexity" evidence="8">
    <location>
        <begin position="429"/>
        <end position="438"/>
    </location>
</feature>
<evidence type="ECO:0000256" key="7">
    <source>
        <dbReference type="PROSITE-ProRule" id="PRU00644"/>
    </source>
</evidence>
<dbReference type="Pfam" id="PF09454">
    <property type="entry name" value="Vps23_core"/>
    <property type="match status" value="1"/>
</dbReference>
<feature type="compositionally biased region" description="Low complexity" evidence="8">
    <location>
        <begin position="402"/>
        <end position="413"/>
    </location>
</feature>
<feature type="domain" description="SB" evidence="9">
    <location>
        <begin position="543"/>
        <end position="611"/>
    </location>
</feature>
<dbReference type="PANTHER" id="PTHR23306">
    <property type="entry name" value="TUMOR SUSCEPTIBILITY GENE 101 PROTEIN-RELATED"/>
    <property type="match status" value="1"/>
</dbReference>
<dbReference type="GO" id="GO:0043162">
    <property type="term" value="P:ubiquitin-dependent protein catabolic process via the multivesicular body sorting pathway"/>
    <property type="evidence" value="ECO:0007669"/>
    <property type="project" value="UniProtKB-ARBA"/>
</dbReference>
<reference evidence="11 12" key="1">
    <citation type="journal article" date="2012" name="BMC Genomics">
        <title>Comparative genomics of the white-rot fungi, Phanerochaete carnosa and P. chrysosporium, to elucidate the genetic basis of the distinct wood types they colonize.</title>
        <authorList>
            <person name="Suzuki H."/>
            <person name="MacDonald J."/>
            <person name="Syed K."/>
            <person name="Salamov A."/>
            <person name="Hori C."/>
            <person name="Aerts A."/>
            <person name="Henrissat B."/>
            <person name="Wiebenga A."/>
            <person name="vanKuyk P.A."/>
            <person name="Barry K."/>
            <person name="Lindquist E."/>
            <person name="LaButti K."/>
            <person name="Lapidus A."/>
            <person name="Lucas S."/>
            <person name="Coutinho P."/>
            <person name="Gong Y."/>
            <person name="Samejima M."/>
            <person name="Mahadevan R."/>
            <person name="Abou-Zaid M."/>
            <person name="de Vries R.P."/>
            <person name="Igarashi K."/>
            <person name="Yadav J.S."/>
            <person name="Grigoriev I.V."/>
            <person name="Master E.R."/>
        </authorList>
    </citation>
    <scope>NUCLEOTIDE SEQUENCE [LARGE SCALE GENOMIC DNA]</scope>
    <source>
        <strain evidence="11 12">HHB-10118-sp</strain>
    </source>
</reference>
<feature type="region of interest" description="Disordered" evidence="8">
    <location>
        <begin position="147"/>
        <end position="219"/>
    </location>
</feature>
<dbReference type="STRING" id="650164.K5W8A3"/>
<evidence type="ECO:0000256" key="8">
    <source>
        <dbReference type="SAM" id="MobiDB-lite"/>
    </source>
</evidence>
<dbReference type="Pfam" id="PF05743">
    <property type="entry name" value="UEV"/>
    <property type="match status" value="1"/>
</dbReference>
<evidence type="ECO:0008006" key="13">
    <source>
        <dbReference type="Google" id="ProtNLM"/>
    </source>
</evidence>
<dbReference type="PANTHER" id="PTHR23306:SF3">
    <property type="entry name" value="TUMOR SUPPRESSOR PROTEIN 101"/>
    <property type="match status" value="1"/>
</dbReference>
<dbReference type="GO" id="GO:0072666">
    <property type="term" value="P:establishment of protein localization to vacuole"/>
    <property type="evidence" value="ECO:0007669"/>
    <property type="project" value="UniProtKB-ARBA"/>
</dbReference>
<dbReference type="SUPFAM" id="SSF54495">
    <property type="entry name" value="UBC-like"/>
    <property type="match status" value="1"/>
</dbReference>
<dbReference type="PROSITE" id="PS51312">
    <property type="entry name" value="SB"/>
    <property type="match status" value="1"/>
</dbReference>
<accession>K5W8A3</accession>
<dbReference type="GO" id="GO:0000813">
    <property type="term" value="C:ESCRT I complex"/>
    <property type="evidence" value="ECO:0007669"/>
    <property type="project" value="TreeGrafter"/>
</dbReference>
<feature type="domain" description="UEV" evidence="10">
    <location>
        <begin position="7"/>
        <end position="152"/>
    </location>
</feature>
<keyword evidence="5 7" id="KW-0653">Protein transport</keyword>
<evidence type="ECO:0000256" key="4">
    <source>
        <dbReference type="ARBA" id="ARBA00022753"/>
    </source>
</evidence>
<organism evidence="11 12">
    <name type="scientific">Phanerochaete carnosa (strain HHB-10118-sp)</name>
    <name type="common">White-rot fungus</name>
    <name type="synonym">Peniophora carnosa</name>
    <dbReference type="NCBI Taxonomy" id="650164"/>
    <lineage>
        <taxon>Eukaryota</taxon>
        <taxon>Fungi</taxon>
        <taxon>Dikarya</taxon>
        <taxon>Basidiomycota</taxon>
        <taxon>Agaricomycotina</taxon>
        <taxon>Agaricomycetes</taxon>
        <taxon>Polyporales</taxon>
        <taxon>Phanerochaetaceae</taxon>
        <taxon>Phanerochaete</taxon>
    </lineage>
</organism>
<dbReference type="KEGG" id="pco:PHACADRAFT_255990"/>
<dbReference type="InterPro" id="IPR052070">
    <property type="entry name" value="ESCRT-I_UEV_domain"/>
</dbReference>
<protein>
    <recommendedName>
        <fullName evidence="13">UEV domain-containing protein</fullName>
    </recommendedName>
</protein>
<dbReference type="GO" id="GO:0043130">
    <property type="term" value="F:ubiquitin binding"/>
    <property type="evidence" value="ECO:0007669"/>
    <property type="project" value="TreeGrafter"/>
</dbReference>
<dbReference type="OrthoDB" id="306304at2759"/>
<feature type="compositionally biased region" description="Pro residues" evidence="8">
    <location>
        <begin position="387"/>
        <end position="401"/>
    </location>
</feature>
<evidence type="ECO:0000256" key="3">
    <source>
        <dbReference type="ARBA" id="ARBA00022448"/>
    </source>
</evidence>
<evidence type="ECO:0000256" key="6">
    <source>
        <dbReference type="ARBA" id="ARBA00023054"/>
    </source>
</evidence>
<evidence type="ECO:0000259" key="10">
    <source>
        <dbReference type="PROSITE" id="PS51322"/>
    </source>
</evidence>
<evidence type="ECO:0000313" key="11">
    <source>
        <dbReference type="EMBL" id="EKM55390.1"/>
    </source>
</evidence>
<evidence type="ECO:0000256" key="1">
    <source>
        <dbReference type="ARBA" id="ARBA00004177"/>
    </source>
</evidence>
<feature type="compositionally biased region" description="Pro residues" evidence="8">
    <location>
        <begin position="178"/>
        <end position="191"/>
    </location>
</feature>
<evidence type="ECO:0000256" key="2">
    <source>
        <dbReference type="ARBA" id="ARBA00009594"/>
    </source>
</evidence>
<keyword evidence="3 7" id="KW-0813">Transport</keyword>
<dbReference type="RefSeq" id="XP_007395715.1">
    <property type="nucleotide sequence ID" value="XM_007395653.1"/>
</dbReference>
<dbReference type="GO" id="GO:0006886">
    <property type="term" value="P:intracellular protein transport"/>
    <property type="evidence" value="ECO:0007669"/>
    <property type="project" value="UniProtKB-ARBA"/>
</dbReference>
<feature type="compositionally biased region" description="Pro residues" evidence="8">
    <location>
        <begin position="340"/>
        <end position="352"/>
    </location>
</feature>
<evidence type="ECO:0000313" key="12">
    <source>
        <dbReference type="Proteomes" id="UP000008370"/>
    </source>
</evidence>
<evidence type="ECO:0000259" key="9">
    <source>
        <dbReference type="PROSITE" id="PS51312"/>
    </source>
</evidence>
<dbReference type="HOGENOM" id="CLU_017548_2_0_1"/>
<sequence>MSSSAESLTHKWLRHNIQSYAHSDTVYAHVGTALARHPSVRPKTDVYTYDDGRTQLLLCLHGLLPISYRGTAYNIPIALWITRDYPRQPPIAYVVPTSDMLVRPSKHVDVSGRCEIDYIGNWARKSEGCNILALLEALQDQFSREPPVYAKPRTDASSPAARTQSSRPDTTGPNYSARPPPPLPGTRPPQQPQTQSVPATMPKNDDPPPLPSKPSIASPLNPVSTAVAVAGPSVDVRVQSAGVTPSPAFATRPPPPLPPHPPRDSELPQYRNIQGPPQYTAADRPISNPTPASAQQAGLANRTTRTLNPPIDPSHAPRYASPPVTPHASTRPLVHAAPTPYGPTPPPPPVPTSPRISQPQPLQPPVLLPPPFISPQPTGAVHVNGPHGPPQPPMPPPPPPHANSAPAPVSHQPPSIPPPDLLDAEDDSVSSIAPASQAPAPPRPPNPELARLHDQVHAKLSSELASLTQAMALDGERLRAHQNDLLAGEPAVRDEMARLEAVRDVCQGVSARVEAVVEGAERNVAELKRKGDPDVDELVCATTIVHNQLINLVAEDNAIEDTIYHLHRALNAGRIDLERFLRTARSLAEEQFMKRALTEKILAGVPMRGFAMSMRPEWS</sequence>
<dbReference type="InParanoid" id="K5W8A3"/>
<dbReference type="CDD" id="cd11685">
    <property type="entry name" value="UEV_TSG101-like"/>
    <property type="match status" value="1"/>
</dbReference>
<dbReference type="Gene3D" id="3.10.110.10">
    <property type="entry name" value="Ubiquitin Conjugating Enzyme"/>
    <property type="match status" value="1"/>
</dbReference>